<evidence type="ECO:0000313" key="1">
    <source>
        <dbReference type="EMBL" id="SIN73759.1"/>
    </source>
</evidence>
<accession>A0A1N6DSJ0</accession>
<dbReference type="EMBL" id="FSRC01000001">
    <property type="protein sequence ID" value="SIN73759.1"/>
    <property type="molecule type" value="Genomic_DNA"/>
</dbReference>
<evidence type="ECO:0000313" key="2">
    <source>
        <dbReference type="Proteomes" id="UP000185221"/>
    </source>
</evidence>
<dbReference type="AlphaFoldDB" id="A0A1N6DSJ0"/>
<dbReference type="RefSeq" id="WP_074224007.1">
    <property type="nucleotide sequence ID" value="NZ_FSRC01000001.1"/>
</dbReference>
<dbReference type="OrthoDB" id="7478530at2"/>
<dbReference type="SUPFAM" id="SSF47226">
    <property type="entry name" value="Histidine-containing phosphotransfer domain, HPT domain"/>
    <property type="match status" value="1"/>
</dbReference>
<dbReference type="STRING" id="226505.SAMN05444394_1342"/>
<evidence type="ECO:0008006" key="3">
    <source>
        <dbReference type="Google" id="ProtNLM"/>
    </source>
</evidence>
<dbReference type="GO" id="GO:0000160">
    <property type="term" value="P:phosphorelay signal transduction system"/>
    <property type="evidence" value="ECO:0007669"/>
    <property type="project" value="InterPro"/>
</dbReference>
<protein>
    <recommendedName>
        <fullName evidence="3">HPt domain-containing protein</fullName>
    </recommendedName>
</protein>
<proteinExistence type="predicted"/>
<dbReference type="InterPro" id="IPR036641">
    <property type="entry name" value="HPT_dom_sf"/>
</dbReference>
<reference evidence="2" key="1">
    <citation type="submission" date="2016-11" db="EMBL/GenBank/DDBJ databases">
        <authorList>
            <person name="Varghese N."/>
            <person name="Submissions S."/>
        </authorList>
    </citation>
    <scope>NUCLEOTIDE SEQUENCE [LARGE SCALE GENOMIC DNA]</scope>
    <source>
        <strain evidence="2">DSM 15292</strain>
    </source>
</reference>
<gene>
    <name evidence="1" type="ORF">SAMN05444394_1342</name>
</gene>
<name>A0A1N6DSJ0_9BACT</name>
<dbReference type="Proteomes" id="UP000185221">
    <property type="component" value="Unassembled WGS sequence"/>
</dbReference>
<organism evidence="1 2">
    <name type="scientific">Algoriphagus halophilus</name>
    <dbReference type="NCBI Taxonomy" id="226505"/>
    <lineage>
        <taxon>Bacteria</taxon>
        <taxon>Pseudomonadati</taxon>
        <taxon>Bacteroidota</taxon>
        <taxon>Cytophagia</taxon>
        <taxon>Cytophagales</taxon>
        <taxon>Cyclobacteriaceae</taxon>
        <taxon>Algoriphagus</taxon>
    </lineage>
</organism>
<keyword evidence="2" id="KW-1185">Reference proteome</keyword>
<sequence>MIKLYPELNQKILEIADGDEEFKVELTKAIHLGLVELKTVYSEGHAEQDEVKIQQIRHKLKPTLAMFEFEDLIVEMQNGKEIVESEGFTDHFSSHVVQLNSLLDNAIYNVSLLLK</sequence>